<keyword evidence="2" id="KW-1185">Reference proteome</keyword>
<dbReference type="EMBL" id="MU006718">
    <property type="protein sequence ID" value="KAF2627224.1"/>
    <property type="molecule type" value="Genomic_DNA"/>
</dbReference>
<comment type="caution">
    <text evidence="1">The sequence shown here is derived from an EMBL/GenBank/DDBJ whole genome shotgun (WGS) entry which is preliminary data.</text>
</comment>
<gene>
    <name evidence="1" type="ORF">BU25DRAFT_71342</name>
</gene>
<accession>A0ACB6S1F8</accession>
<proteinExistence type="predicted"/>
<name>A0ACB6S1F8_9PLEO</name>
<reference evidence="1" key="1">
    <citation type="journal article" date="2020" name="Stud. Mycol.">
        <title>101 Dothideomycetes genomes: a test case for predicting lifestyles and emergence of pathogens.</title>
        <authorList>
            <person name="Haridas S."/>
            <person name="Albert R."/>
            <person name="Binder M."/>
            <person name="Bloem J."/>
            <person name="Labutti K."/>
            <person name="Salamov A."/>
            <person name="Andreopoulos B."/>
            <person name="Baker S."/>
            <person name="Barry K."/>
            <person name="Bills G."/>
            <person name="Bluhm B."/>
            <person name="Cannon C."/>
            <person name="Castanera R."/>
            <person name="Culley D."/>
            <person name="Daum C."/>
            <person name="Ezra D."/>
            <person name="Gonzalez J."/>
            <person name="Henrissat B."/>
            <person name="Kuo A."/>
            <person name="Liang C."/>
            <person name="Lipzen A."/>
            <person name="Lutzoni F."/>
            <person name="Magnuson J."/>
            <person name="Mondo S."/>
            <person name="Nolan M."/>
            <person name="Ohm R."/>
            <person name="Pangilinan J."/>
            <person name="Park H.-J."/>
            <person name="Ramirez L."/>
            <person name="Alfaro M."/>
            <person name="Sun H."/>
            <person name="Tritt A."/>
            <person name="Yoshinaga Y."/>
            <person name="Zwiers L.-H."/>
            <person name="Turgeon B."/>
            <person name="Goodwin S."/>
            <person name="Spatafora J."/>
            <person name="Crous P."/>
            <person name="Grigoriev I."/>
        </authorList>
    </citation>
    <scope>NUCLEOTIDE SEQUENCE</scope>
    <source>
        <strain evidence="1">CBS 525.71</strain>
    </source>
</reference>
<sequence length="83" mass="9254">MTLARRVCAPALPCPSAHPKSTTAGETTHDQLIRFRRVTEVTEMPPVEMRLKRGSKSGRCVLLRAVFATPRRCGALHRVMTCH</sequence>
<protein>
    <submittedName>
        <fullName evidence="1">Uncharacterized protein</fullName>
    </submittedName>
</protein>
<dbReference type="Proteomes" id="UP000799754">
    <property type="component" value="Unassembled WGS sequence"/>
</dbReference>
<evidence type="ECO:0000313" key="1">
    <source>
        <dbReference type="EMBL" id="KAF2627224.1"/>
    </source>
</evidence>
<organism evidence="1 2">
    <name type="scientific">Macroventuria anomochaeta</name>
    <dbReference type="NCBI Taxonomy" id="301207"/>
    <lineage>
        <taxon>Eukaryota</taxon>
        <taxon>Fungi</taxon>
        <taxon>Dikarya</taxon>
        <taxon>Ascomycota</taxon>
        <taxon>Pezizomycotina</taxon>
        <taxon>Dothideomycetes</taxon>
        <taxon>Pleosporomycetidae</taxon>
        <taxon>Pleosporales</taxon>
        <taxon>Pleosporineae</taxon>
        <taxon>Didymellaceae</taxon>
        <taxon>Macroventuria</taxon>
    </lineage>
</organism>
<evidence type="ECO:0000313" key="2">
    <source>
        <dbReference type="Proteomes" id="UP000799754"/>
    </source>
</evidence>